<dbReference type="AlphaFoldDB" id="A0AA46W1A5"/>
<protein>
    <recommendedName>
        <fullName evidence="1">DUF7693 domain-containing protein</fullName>
    </recommendedName>
</protein>
<evidence type="ECO:0000313" key="2">
    <source>
        <dbReference type="EMBL" id="UZA69861.1"/>
    </source>
</evidence>
<gene>
    <name evidence="2" type="ORF">EZZ81_17145</name>
</gene>
<dbReference type="RefSeq" id="WP_029243751.1">
    <property type="nucleotide sequence ID" value="NZ_CP036495.1"/>
</dbReference>
<dbReference type="Pfam" id="PF24745">
    <property type="entry name" value="DUF7693"/>
    <property type="match status" value="1"/>
</dbReference>
<proteinExistence type="predicted"/>
<evidence type="ECO:0000313" key="3">
    <source>
        <dbReference type="Proteomes" id="UP001163644"/>
    </source>
</evidence>
<dbReference type="EMBL" id="CP036495">
    <property type="protein sequence ID" value="UZA69861.1"/>
    <property type="molecule type" value="Genomic_DNA"/>
</dbReference>
<accession>A0AA46W1A5</accession>
<name>A0AA46W1A5_PSEVI</name>
<evidence type="ECO:0000259" key="1">
    <source>
        <dbReference type="Pfam" id="PF24745"/>
    </source>
</evidence>
<dbReference type="Proteomes" id="UP001163644">
    <property type="component" value="Chromosome"/>
</dbReference>
<dbReference type="InterPro" id="IPR056110">
    <property type="entry name" value="DUF7693"/>
</dbReference>
<reference evidence="2" key="1">
    <citation type="submission" date="2019-02" db="EMBL/GenBank/DDBJ databases">
        <authorList>
            <person name="Lutz S."/>
            <person name="Schori C."/>
            <person name="Ahrens C.H."/>
            <person name="Gueguen E."/>
        </authorList>
    </citation>
    <scope>NUCLEOTIDE SEQUENCE</scope>
    <source>
        <strain evidence="2">Psy35</strain>
    </source>
</reference>
<sequence length="111" mass="12199">MPPTPTLSAREVYQCLKEAALGVRSLRRLDDCDSNLLRIDIDGWCLTLETSGNRVTGCPHCLTPEGRQGSAEDWPRTDPVSLLSGWEQAQIERLVIHGCVNDNSGSSAFDQ</sequence>
<organism evidence="2 3">
    <name type="scientific">Pseudomonas viridiflava</name>
    <name type="common">Phytomonas viridiflava</name>
    <dbReference type="NCBI Taxonomy" id="33069"/>
    <lineage>
        <taxon>Bacteria</taxon>
        <taxon>Pseudomonadati</taxon>
        <taxon>Pseudomonadota</taxon>
        <taxon>Gammaproteobacteria</taxon>
        <taxon>Pseudomonadales</taxon>
        <taxon>Pseudomonadaceae</taxon>
        <taxon>Pseudomonas</taxon>
    </lineage>
</organism>
<feature type="domain" description="DUF7693" evidence="1">
    <location>
        <begin position="7"/>
        <end position="95"/>
    </location>
</feature>